<dbReference type="SUPFAM" id="SSF74650">
    <property type="entry name" value="Galactose mutarotase-like"/>
    <property type="match status" value="1"/>
</dbReference>
<dbReference type="Gene3D" id="2.60.120.260">
    <property type="entry name" value="Galactose-binding domain-like"/>
    <property type="match status" value="1"/>
</dbReference>
<dbReference type="SUPFAM" id="SSF49303">
    <property type="entry name" value="beta-Galactosidase/glucuronidase domain"/>
    <property type="match status" value="2"/>
</dbReference>
<proteinExistence type="inferred from homology"/>
<dbReference type="Pfam" id="PF02837">
    <property type="entry name" value="Glyco_hydro_2_N"/>
    <property type="match status" value="1"/>
</dbReference>
<dbReference type="GeneID" id="62195364"/>
<evidence type="ECO:0000256" key="4">
    <source>
        <dbReference type="ARBA" id="ARBA00032230"/>
    </source>
</evidence>
<dbReference type="InterPro" id="IPR006102">
    <property type="entry name" value="Ig-like_GH2"/>
</dbReference>
<organism evidence="7 8">
    <name type="scientific">Eeniella nana</name>
    <name type="common">Yeast</name>
    <name type="synonym">Brettanomyces nanus</name>
    <dbReference type="NCBI Taxonomy" id="13502"/>
    <lineage>
        <taxon>Eukaryota</taxon>
        <taxon>Fungi</taxon>
        <taxon>Dikarya</taxon>
        <taxon>Ascomycota</taxon>
        <taxon>Saccharomycotina</taxon>
        <taxon>Pichiomycetes</taxon>
        <taxon>Pichiales</taxon>
        <taxon>Pichiaceae</taxon>
        <taxon>Brettanomyces</taxon>
    </lineage>
</organism>
<dbReference type="InterPro" id="IPR006103">
    <property type="entry name" value="Glyco_hydro_2_cat"/>
</dbReference>
<dbReference type="Pfam" id="PF16353">
    <property type="entry name" value="LacZ_4"/>
    <property type="match status" value="1"/>
</dbReference>
<dbReference type="GO" id="GO:0005990">
    <property type="term" value="P:lactose catabolic process"/>
    <property type="evidence" value="ECO:0007669"/>
    <property type="project" value="TreeGrafter"/>
</dbReference>
<evidence type="ECO:0000256" key="2">
    <source>
        <dbReference type="ARBA" id="ARBA00022801"/>
    </source>
</evidence>
<dbReference type="SUPFAM" id="SSF51445">
    <property type="entry name" value="(Trans)glycosidases"/>
    <property type="match status" value="1"/>
</dbReference>
<dbReference type="Gene3D" id="3.20.20.80">
    <property type="entry name" value="Glycosidases"/>
    <property type="match status" value="1"/>
</dbReference>
<dbReference type="InterPro" id="IPR050347">
    <property type="entry name" value="Bact_Beta-galactosidase"/>
</dbReference>
<protein>
    <recommendedName>
        <fullName evidence="4">Lactase</fullName>
    </recommendedName>
</protein>
<evidence type="ECO:0000256" key="3">
    <source>
        <dbReference type="ARBA" id="ARBA00023295"/>
    </source>
</evidence>
<keyword evidence="3 5" id="KW-0326">Glycosidase</keyword>
<sequence length="1022" mass="118228">MTTELIPHFLEDPTFVFENRLPTRAYTYDPEIFQSLNGEWSFKLFESPVLSPNLRTLRPSDFDAWSSIKVPSHWQLQNNGKYGYPYYTNVQFPFQIDIPNPPTLNPTGVYSRQFYISNPKESNYRIRFEGVDNSYEVYMNQKYVGFNKGSRNGAEFDVQRFLVQGQNLISVKVFQWSDSSYMEDQDQWWLSGIFRDVSLLTLPRAAHIENYKVDPRFFDSNYKDARLLLDLNIVGTDYEFIKFTLFDFEDPHKSIDTEALLNDFDKPTTPAIKSVEFGKEDAQSTLKIPIGSPKHWTAEDPYLYKYALQLIGTNGAPVHTVNNHIGFRQVELLDGNIKVNGRTILFRGVNRHEHHPRCGRAVPLEFVIRDLALMKSHNINAVRTSHYPNHPRVYNFFDKLGFWVIDEADLETHGVQEPYNRYKDIITENSDTKILHHDVSVRYVSSNPDYKIAYLDRASQLVLRDINHPSVIIWSLGNESGYGTNHKLMYQLIKKLDSSRLVHYEGDVNAETTDMYSFMYPSLNKMEKWRKHRTDSNGKFDKPLILCEYSHAMGNGPGSLKEYQDLFYTYKFYQGGFIWEWANHGIEFQTISKSDGKLHKAYAYGGDFNEEINDGVFIMDGLLNSEHNPTPGVVELKKVLEPVVIDVSSSKVKITNRYDFSTTDHLKFLDVDNDKFLEVPSLKPNETVTLEVTTKNVSAVLNRDYGVLKAGFEVAWGQSEPELQAIDTSPKTIENEVAIEETTRLVRVTSKSVFLEFNKLLGKIEHLKIGNRTMSTKYDGSSITFWRPPTNNDNAKDAPNWKKFNMNLVKQNVREVIVKKGTGEYLAKVIVKSRVGPPVFYYGFDVIQEYIIFPNRLTLHTTLKLTGDYQPKDIPRIGYEFWLGDNYDSYEWSGRGPGESYPDKKLSQRFGTFNSNEVEDFVYDYPQENGNHTDTHYLKIKYKNADKLVISEKNKTFNFKVSDEYGVDEADHPCDVKHYDQYYVRLDHAIHGVGSEACGPPVLDKYRLNIQNFDFTFDFGFD</sequence>
<dbReference type="RefSeq" id="XP_038778196.1">
    <property type="nucleotide sequence ID" value="XM_038922268.1"/>
</dbReference>
<dbReference type="PROSITE" id="PS00719">
    <property type="entry name" value="GLYCOSYL_HYDROL_F2_1"/>
    <property type="match status" value="1"/>
</dbReference>
<comment type="similarity">
    <text evidence="1 5">Belongs to the glycosyl hydrolase 2 family.</text>
</comment>
<dbReference type="Gene3D" id="2.60.40.10">
    <property type="entry name" value="Immunoglobulins"/>
    <property type="match status" value="2"/>
</dbReference>
<dbReference type="KEGG" id="bnn:FOA43_001963"/>
<dbReference type="InterPro" id="IPR036156">
    <property type="entry name" value="Beta-gal/glucu_dom_sf"/>
</dbReference>
<dbReference type="OrthoDB" id="408320at2759"/>
<dbReference type="Pfam" id="PF00703">
    <property type="entry name" value="Glyco_hydro_2"/>
    <property type="match status" value="1"/>
</dbReference>
<evidence type="ECO:0000259" key="6">
    <source>
        <dbReference type="SMART" id="SM01038"/>
    </source>
</evidence>
<dbReference type="Pfam" id="PF02929">
    <property type="entry name" value="Bgal_small_N"/>
    <property type="match status" value="1"/>
</dbReference>
<gene>
    <name evidence="7" type="primary">LAC4_2</name>
    <name evidence="7" type="ORF">FOA43_001963</name>
</gene>
<evidence type="ECO:0000313" key="7">
    <source>
        <dbReference type="EMBL" id="QPG74631.1"/>
    </source>
</evidence>
<evidence type="ECO:0000256" key="1">
    <source>
        <dbReference type="ARBA" id="ARBA00007401"/>
    </source>
</evidence>
<dbReference type="InterPro" id="IPR023230">
    <property type="entry name" value="Glyco_hydro_2_CS"/>
</dbReference>
<keyword evidence="2 5" id="KW-0378">Hydrolase</keyword>
<accession>A0A875RYM2</accession>
<dbReference type="InterPro" id="IPR006101">
    <property type="entry name" value="Glyco_hydro_2"/>
</dbReference>
<dbReference type="PANTHER" id="PTHR46323">
    <property type="entry name" value="BETA-GALACTOSIDASE"/>
    <property type="match status" value="1"/>
</dbReference>
<feature type="domain" description="Beta galactosidase small chain/" evidence="6">
    <location>
        <begin position="747"/>
        <end position="1020"/>
    </location>
</feature>
<name>A0A875RYM2_EENNA</name>
<evidence type="ECO:0000256" key="5">
    <source>
        <dbReference type="RuleBase" id="RU361154"/>
    </source>
</evidence>
<keyword evidence="8" id="KW-1185">Reference proteome</keyword>
<dbReference type="GO" id="GO:0030246">
    <property type="term" value="F:carbohydrate binding"/>
    <property type="evidence" value="ECO:0007669"/>
    <property type="project" value="InterPro"/>
</dbReference>
<dbReference type="InterPro" id="IPR004199">
    <property type="entry name" value="B-gal_small/dom_5"/>
</dbReference>
<dbReference type="SUPFAM" id="SSF49785">
    <property type="entry name" value="Galactose-binding domain-like"/>
    <property type="match status" value="1"/>
</dbReference>
<dbReference type="Gene3D" id="2.70.98.10">
    <property type="match status" value="1"/>
</dbReference>
<dbReference type="AlphaFoldDB" id="A0A875RYM2"/>
<dbReference type="EMBL" id="CP064813">
    <property type="protein sequence ID" value="QPG74631.1"/>
    <property type="molecule type" value="Genomic_DNA"/>
</dbReference>
<dbReference type="GO" id="GO:0004565">
    <property type="term" value="F:beta-galactosidase activity"/>
    <property type="evidence" value="ECO:0007669"/>
    <property type="project" value="InterPro"/>
</dbReference>
<dbReference type="GO" id="GO:0009341">
    <property type="term" value="C:beta-galactosidase complex"/>
    <property type="evidence" value="ECO:0007669"/>
    <property type="project" value="InterPro"/>
</dbReference>
<dbReference type="InterPro" id="IPR006104">
    <property type="entry name" value="Glyco_hydro_2_N"/>
</dbReference>
<evidence type="ECO:0000313" key="8">
    <source>
        <dbReference type="Proteomes" id="UP000662931"/>
    </source>
</evidence>
<dbReference type="Pfam" id="PF02836">
    <property type="entry name" value="Glyco_hydro_2_C"/>
    <property type="match status" value="1"/>
</dbReference>
<dbReference type="InterPro" id="IPR014718">
    <property type="entry name" value="GH-type_carb-bd"/>
</dbReference>
<dbReference type="InterPro" id="IPR017853">
    <property type="entry name" value="GH"/>
</dbReference>
<reference evidence="7" key="1">
    <citation type="submission" date="2020-10" db="EMBL/GenBank/DDBJ databases">
        <authorList>
            <person name="Roach M.J.R."/>
        </authorList>
    </citation>
    <scope>NUCLEOTIDE SEQUENCE</scope>
    <source>
        <strain evidence="7">CBS 1945</strain>
    </source>
</reference>
<dbReference type="SMART" id="SM01038">
    <property type="entry name" value="Bgal_small_N"/>
    <property type="match status" value="1"/>
</dbReference>
<dbReference type="PANTHER" id="PTHR46323:SF1">
    <property type="entry name" value="LACTASE"/>
    <property type="match status" value="1"/>
</dbReference>
<dbReference type="InterPro" id="IPR032312">
    <property type="entry name" value="LacZ_4"/>
</dbReference>
<dbReference type="Proteomes" id="UP000662931">
    <property type="component" value="Chromosome 2"/>
</dbReference>
<dbReference type="InterPro" id="IPR011013">
    <property type="entry name" value="Gal_mutarotase_sf_dom"/>
</dbReference>
<dbReference type="InterPro" id="IPR013783">
    <property type="entry name" value="Ig-like_fold"/>
</dbReference>
<dbReference type="SMR" id="A0A875RYM2"/>
<dbReference type="InterPro" id="IPR008979">
    <property type="entry name" value="Galactose-bd-like_sf"/>
</dbReference>
<dbReference type="PRINTS" id="PR00132">
    <property type="entry name" value="GLHYDRLASE2"/>
</dbReference>